<keyword evidence="8" id="KW-1185">Reference proteome</keyword>
<dbReference type="SUPFAM" id="SSF56112">
    <property type="entry name" value="Protein kinase-like (PK-like)"/>
    <property type="match status" value="1"/>
</dbReference>
<dbReference type="GO" id="GO:0035556">
    <property type="term" value="P:intracellular signal transduction"/>
    <property type="evidence" value="ECO:0007669"/>
    <property type="project" value="TreeGrafter"/>
</dbReference>
<dbReference type="PROSITE" id="PS00108">
    <property type="entry name" value="PROTEIN_KINASE_ST"/>
    <property type="match status" value="1"/>
</dbReference>
<dbReference type="PROSITE" id="PS00107">
    <property type="entry name" value="PROTEIN_KINASE_ATP"/>
    <property type="match status" value="1"/>
</dbReference>
<evidence type="ECO:0000313" key="7">
    <source>
        <dbReference type="EMBL" id="CBN79129.1"/>
    </source>
</evidence>
<feature type="domain" description="Protein kinase" evidence="6">
    <location>
        <begin position="84"/>
        <end position="441"/>
    </location>
</feature>
<comment type="similarity">
    <text evidence="4">Belongs to the protein kinase superfamily.</text>
</comment>
<dbReference type="PANTHER" id="PTHR24346">
    <property type="entry name" value="MAP/MICROTUBULE AFFINITY-REGULATING KINASE"/>
    <property type="match status" value="1"/>
</dbReference>
<keyword evidence="2 3" id="KW-0067">ATP-binding</keyword>
<evidence type="ECO:0000256" key="5">
    <source>
        <dbReference type="SAM" id="MobiDB-lite"/>
    </source>
</evidence>
<sequence length="458" mass="50418">MSAPQDAGLSIDDDDSLGRPPSPPPSICNEPPKVPAAGTGATASAGEDESKQPQQQEERPWDCLFTNNARWSKNEEGQQTVNEYVILEELGKGSYGRVYLCERRVGDGVATPWRRFAMKVMSKPRLRRLSEYVNVPAGGMRKVTAEEKMRQEIEVMRHLYHRSVVLLFEVLEEQDGWEDGQEGRVCMVQEYMEGGPTMTFDDESGLFKRPDGGGSGTKAGGGGGAGAGSFYSEDEAKPLFRDLLQGLLYLHGKNIVHRDVKPDNLLIFENGTLRICDFGCARYVKIVRRQPSKSKDANGSEAMGRCQGEDQQQPQHHAGQQQHQRQGEAAIEQDEEEEEGLTGSVGTYTFHSPESVMGDGKTYSGRAADAWAAACTLYCWTFGCLPFHDPSLERVFEKIKGQEVDVGKAVSPDLASLLRGMLCKDPLQRIGLQAALEHPWMRGVPDPPPPAGFIPKSS</sequence>
<dbReference type="InterPro" id="IPR011009">
    <property type="entry name" value="Kinase-like_dom_sf"/>
</dbReference>
<dbReference type="OrthoDB" id="204133at2759"/>
<dbReference type="EMBL" id="FN649748">
    <property type="protein sequence ID" value="CBN79129.1"/>
    <property type="molecule type" value="Genomic_DNA"/>
</dbReference>
<dbReference type="CDD" id="cd14008">
    <property type="entry name" value="STKc_LKB1_CaMKK"/>
    <property type="match status" value="1"/>
</dbReference>
<dbReference type="PANTHER" id="PTHR24346:SF77">
    <property type="entry name" value="SERINE THREONINE PROTEIN KINASE"/>
    <property type="match status" value="1"/>
</dbReference>
<dbReference type="Proteomes" id="UP000002630">
    <property type="component" value="Linkage Group LG23"/>
</dbReference>
<name>D8LHH8_ECTSI</name>
<evidence type="ECO:0000256" key="4">
    <source>
        <dbReference type="RuleBase" id="RU000304"/>
    </source>
</evidence>
<keyword evidence="1 3" id="KW-0547">Nucleotide-binding</keyword>
<organism evidence="7 8">
    <name type="scientific">Ectocarpus siliculosus</name>
    <name type="common">Brown alga</name>
    <name type="synonym">Conferva siliculosa</name>
    <dbReference type="NCBI Taxonomy" id="2880"/>
    <lineage>
        <taxon>Eukaryota</taxon>
        <taxon>Sar</taxon>
        <taxon>Stramenopiles</taxon>
        <taxon>Ochrophyta</taxon>
        <taxon>PX clade</taxon>
        <taxon>Phaeophyceae</taxon>
        <taxon>Ectocarpales</taxon>
        <taxon>Ectocarpaceae</taxon>
        <taxon>Ectocarpus</taxon>
    </lineage>
</organism>
<evidence type="ECO:0000256" key="2">
    <source>
        <dbReference type="ARBA" id="ARBA00022840"/>
    </source>
</evidence>
<feature type="region of interest" description="Disordered" evidence="5">
    <location>
        <begin position="291"/>
        <end position="349"/>
    </location>
</feature>
<dbReference type="OMA" id="MACGPCM"/>
<dbReference type="EMBL" id="FN648367">
    <property type="protein sequence ID" value="CBN79129.1"/>
    <property type="molecule type" value="Genomic_DNA"/>
</dbReference>
<dbReference type="GO" id="GO:0005737">
    <property type="term" value="C:cytoplasm"/>
    <property type="evidence" value="ECO:0007669"/>
    <property type="project" value="TreeGrafter"/>
</dbReference>
<reference evidence="7 8" key="1">
    <citation type="journal article" date="2010" name="Nature">
        <title>The Ectocarpus genome and the independent evolution of multicellularity in brown algae.</title>
        <authorList>
            <person name="Cock J.M."/>
            <person name="Sterck L."/>
            <person name="Rouze P."/>
            <person name="Scornet D."/>
            <person name="Allen A.E."/>
            <person name="Amoutzias G."/>
            <person name="Anthouard V."/>
            <person name="Artiguenave F."/>
            <person name="Aury J.M."/>
            <person name="Badger J.H."/>
            <person name="Beszteri B."/>
            <person name="Billiau K."/>
            <person name="Bonnet E."/>
            <person name="Bothwell J.H."/>
            <person name="Bowler C."/>
            <person name="Boyen C."/>
            <person name="Brownlee C."/>
            <person name="Carrano C.J."/>
            <person name="Charrier B."/>
            <person name="Cho G.Y."/>
            <person name="Coelho S.M."/>
            <person name="Collen J."/>
            <person name="Corre E."/>
            <person name="Da Silva C."/>
            <person name="Delage L."/>
            <person name="Delaroque N."/>
            <person name="Dittami S.M."/>
            <person name="Doulbeau S."/>
            <person name="Elias M."/>
            <person name="Farnham G."/>
            <person name="Gachon C.M."/>
            <person name="Gschloessl B."/>
            <person name="Heesch S."/>
            <person name="Jabbari K."/>
            <person name="Jubin C."/>
            <person name="Kawai H."/>
            <person name="Kimura K."/>
            <person name="Kloareg B."/>
            <person name="Kupper F.C."/>
            <person name="Lang D."/>
            <person name="Le Bail A."/>
            <person name="Leblanc C."/>
            <person name="Lerouge P."/>
            <person name="Lohr M."/>
            <person name="Lopez P.J."/>
            <person name="Martens C."/>
            <person name="Maumus F."/>
            <person name="Michel G."/>
            <person name="Miranda-Saavedra D."/>
            <person name="Morales J."/>
            <person name="Moreau H."/>
            <person name="Motomura T."/>
            <person name="Nagasato C."/>
            <person name="Napoli C.A."/>
            <person name="Nelson D.R."/>
            <person name="Nyvall-Collen P."/>
            <person name="Peters A.F."/>
            <person name="Pommier C."/>
            <person name="Potin P."/>
            <person name="Poulain J."/>
            <person name="Quesneville H."/>
            <person name="Read B."/>
            <person name="Rensing S.A."/>
            <person name="Ritter A."/>
            <person name="Rousvoal S."/>
            <person name="Samanta M."/>
            <person name="Samson G."/>
            <person name="Schroeder D.C."/>
            <person name="Segurens B."/>
            <person name="Strittmatter M."/>
            <person name="Tonon T."/>
            <person name="Tregear J.W."/>
            <person name="Valentin K."/>
            <person name="von Dassow P."/>
            <person name="Yamagishi T."/>
            <person name="Van de Peer Y."/>
            <person name="Wincker P."/>
        </authorList>
    </citation>
    <scope>NUCLEOTIDE SEQUENCE [LARGE SCALE GENOMIC DNA]</scope>
    <source>
        <strain evidence="8">Ec32 / CCAP1310/4</strain>
    </source>
</reference>
<keyword evidence="4" id="KW-0723">Serine/threonine-protein kinase</keyword>
<keyword evidence="4" id="KW-0418">Kinase</keyword>
<evidence type="ECO:0000313" key="8">
    <source>
        <dbReference type="Proteomes" id="UP000002630"/>
    </source>
</evidence>
<feature type="compositionally biased region" description="Acidic residues" evidence="5">
    <location>
        <begin position="331"/>
        <end position="340"/>
    </location>
</feature>
<dbReference type="STRING" id="2880.D8LHH8"/>
<dbReference type="eggNOG" id="KOG0585">
    <property type="taxonomic scope" value="Eukaryota"/>
</dbReference>
<dbReference type="InParanoid" id="D8LHH8"/>
<accession>D8LHH8</accession>
<dbReference type="Pfam" id="PF00069">
    <property type="entry name" value="Pkinase"/>
    <property type="match status" value="2"/>
</dbReference>
<keyword evidence="4" id="KW-0808">Transferase</keyword>
<dbReference type="GO" id="GO:0004674">
    <property type="term" value="F:protein serine/threonine kinase activity"/>
    <property type="evidence" value="ECO:0007669"/>
    <property type="project" value="UniProtKB-KW"/>
</dbReference>
<dbReference type="GO" id="GO:0005524">
    <property type="term" value="F:ATP binding"/>
    <property type="evidence" value="ECO:0007669"/>
    <property type="project" value="UniProtKB-UniRule"/>
</dbReference>
<feature type="region of interest" description="Disordered" evidence="5">
    <location>
        <begin position="1"/>
        <end position="62"/>
    </location>
</feature>
<feature type="compositionally biased region" description="Low complexity" evidence="5">
    <location>
        <begin position="311"/>
        <end position="330"/>
    </location>
</feature>
<evidence type="ECO:0000259" key="6">
    <source>
        <dbReference type="PROSITE" id="PS50011"/>
    </source>
</evidence>
<dbReference type="Gene3D" id="1.10.510.10">
    <property type="entry name" value="Transferase(Phosphotransferase) domain 1"/>
    <property type="match status" value="2"/>
</dbReference>
<feature type="binding site" evidence="3">
    <location>
        <position position="119"/>
    </location>
    <ligand>
        <name>ATP</name>
        <dbReference type="ChEBI" id="CHEBI:30616"/>
    </ligand>
</feature>
<dbReference type="InterPro" id="IPR008271">
    <property type="entry name" value="Ser/Thr_kinase_AS"/>
</dbReference>
<proteinExistence type="inferred from homology"/>
<dbReference type="SMART" id="SM00220">
    <property type="entry name" value="S_TKc"/>
    <property type="match status" value="1"/>
</dbReference>
<feature type="compositionally biased region" description="Basic and acidic residues" evidence="5">
    <location>
        <begin position="48"/>
        <end position="61"/>
    </location>
</feature>
<dbReference type="PROSITE" id="PS50011">
    <property type="entry name" value="PROTEIN_KINASE_DOM"/>
    <property type="match status" value="1"/>
</dbReference>
<evidence type="ECO:0000256" key="3">
    <source>
        <dbReference type="PROSITE-ProRule" id="PRU10141"/>
    </source>
</evidence>
<gene>
    <name evidence="7" type="ORF">Esi_0192_0040</name>
</gene>
<evidence type="ECO:0000256" key="1">
    <source>
        <dbReference type="ARBA" id="ARBA00022741"/>
    </source>
</evidence>
<protein>
    <recommendedName>
        <fullName evidence="6">Protein kinase domain-containing protein</fullName>
    </recommendedName>
</protein>
<dbReference type="InterPro" id="IPR017441">
    <property type="entry name" value="Protein_kinase_ATP_BS"/>
</dbReference>
<feature type="compositionally biased region" description="Low complexity" evidence="5">
    <location>
        <begin position="27"/>
        <end position="45"/>
    </location>
</feature>
<dbReference type="AlphaFoldDB" id="D8LHH8"/>
<dbReference type="InterPro" id="IPR000719">
    <property type="entry name" value="Prot_kinase_dom"/>
</dbReference>